<evidence type="ECO:0000256" key="1">
    <source>
        <dbReference type="SAM" id="MobiDB-lite"/>
    </source>
</evidence>
<dbReference type="Proteomes" id="UP000075243">
    <property type="component" value="Unassembled WGS sequence"/>
</dbReference>
<gene>
    <name evidence="2" type="ORF">KK1_042321</name>
</gene>
<dbReference type="Gramene" id="C.cajan_42446.t">
    <property type="protein sequence ID" value="C.cajan_42446.t.cds1"/>
    <property type="gene ID" value="C.cajan_42446"/>
</dbReference>
<dbReference type="Pfam" id="PF14223">
    <property type="entry name" value="Retrotran_gag_2"/>
    <property type="match status" value="1"/>
</dbReference>
<organism evidence="2 3">
    <name type="scientific">Cajanus cajan</name>
    <name type="common">Pigeon pea</name>
    <name type="synonym">Cajanus indicus</name>
    <dbReference type="NCBI Taxonomy" id="3821"/>
    <lineage>
        <taxon>Eukaryota</taxon>
        <taxon>Viridiplantae</taxon>
        <taxon>Streptophyta</taxon>
        <taxon>Embryophyta</taxon>
        <taxon>Tracheophyta</taxon>
        <taxon>Spermatophyta</taxon>
        <taxon>Magnoliopsida</taxon>
        <taxon>eudicotyledons</taxon>
        <taxon>Gunneridae</taxon>
        <taxon>Pentapetalae</taxon>
        <taxon>rosids</taxon>
        <taxon>fabids</taxon>
        <taxon>Fabales</taxon>
        <taxon>Fabaceae</taxon>
        <taxon>Papilionoideae</taxon>
        <taxon>50 kb inversion clade</taxon>
        <taxon>NPAAA clade</taxon>
        <taxon>indigoferoid/millettioid clade</taxon>
        <taxon>Phaseoleae</taxon>
        <taxon>Cajanus</taxon>
    </lineage>
</organism>
<proteinExistence type="predicted"/>
<dbReference type="PANTHER" id="PTHR47481:SF31">
    <property type="entry name" value="OS01G0873500 PROTEIN"/>
    <property type="match status" value="1"/>
</dbReference>
<feature type="region of interest" description="Disordered" evidence="1">
    <location>
        <begin position="230"/>
        <end position="256"/>
    </location>
</feature>
<dbReference type="AlphaFoldDB" id="A0A151R213"/>
<evidence type="ECO:0000313" key="3">
    <source>
        <dbReference type="Proteomes" id="UP000075243"/>
    </source>
</evidence>
<keyword evidence="3" id="KW-1185">Reference proteome</keyword>
<reference evidence="2" key="1">
    <citation type="journal article" date="2012" name="Nat. Biotechnol.">
        <title>Draft genome sequence of pigeonpea (Cajanus cajan), an orphan legume crop of resource-poor farmers.</title>
        <authorList>
            <person name="Varshney R.K."/>
            <person name="Chen W."/>
            <person name="Li Y."/>
            <person name="Bharti A.K."/>
            <person name="Saxena R.K."/>
            <person name="Schlueter J.A."/>
            <person name="Donoghue M.T."/>
            <person name="Azam S."/>
            <person name="Fan G."/>
            <person name="Whaley A.M."/>
            <person name="Farmer A.D."/>
            <person name="Sheridan J."/>
            <person name="Iwata A."/>
            <person name="Tuteja R."/>
            <person name="Penmetsa R.V."/>
            <person name="Wu W."/>
            <person name="Upadhyaya H.D."/>
            <person name="Yang S.P."/>
            <person name="Shah T."/>
            <person name="Saxena K.B."/>
            <person name="Michael T."/>
            <person name="McCombie W.R."/>
            <person name="Yang B."/>
            <person name="Zhang G."/>
            <person name="Yang H."/>
            <person name="Wang J."/>
            <person name="Spillane C."/>
            <person name="Cook D.R."/>
            <person name="May G.D."/>
            <person name="Xu X."/>
            <person name="Jackson S.A."/>
        </authorList>
    </citation>
    <scope>NUCLEOTIDE SEQUENCE [LARGE SCALE GENOMIC DNA]</scope>
</reference>
<protein>
    <recommendedName>
        <fullName evidence="4">Retrovirus-related Pol polyprotein from transposon TNT 1-94</fullName>
    </recommendedName>
</protein>
<evidence type="ECO:0000313" key="2">
    <source>
        <dbReference type="EMBL" id="KYP36549.1"/>
    </source>
</evidence>
<evidence type="ECO:0008006" key="4">
    <source>
        <dbReference type="Google" id="ProtNLM"/>
    </source>
</evidence>
<dbReference type="OMA" id="WRTIHAM"/>
<dbReference type="PANTHER" id="PTHR47481">
    <property type="match status" value="1"/>
</dbReference>
<name>A0A151R213_CAJCA</name>
<feature type="compositionally biased region" description="Polar residues" evidence="1">
    <location>
        <begin position="230"/>
        <end position="252"/>
    </location>
</feature>
<dbReference type="EMBL" id="KQ484200">
    <property type="protein sequence ID" value="KYP36549.1"/>
    <property type="molecule type" value="Genomic_DNA"/>
</dbReference>
<accession>A0A151R213</accession>
<sequence>MLLTWLQSTLSKSVLSRVLGATHSYEVWETIHEYFQMQTKVRARQLRTDLRSVQLEGKTMREYLLQIKSIADELAGVGSPVKHEEYVDAILVNLPQEYAPVVAVIEGNFTTPPVNEIEAQLLSFESRSNRFRQQSIPVVNYASHDGSGSRGRSFGGRGAYGASAVNRGGHRGGTSGRGRGGRFANFQCQICLKFGHTANVCHFRANASYQPPDSMVLYDPTTQQPINFKSSNTWTNPNLKSSTPTDAPSQGVSAEAHTSRLNPPIYIYIYIYE</sequence>